<gene>
    <name evidence="1" type="ORF">ACFSUT_05450</name>
</gene>
<dbReference type="SUPFAM" id="SSF53335">
    <property type="entry name" value="S-adenosyl-L-methionine-dependent methyltransferases"/>
    <property type="match status" value="1"/>
</dbReference>
<evidence type="ECO:0000313" key="1">
    <source>
        <dbReference type="EMBL" id="MFD2479708.1"/>
    </source>
</evidence>
<evidence type="ECO:0008006" key="3">
    <source>
        <dbReference type="Google" id="ProtNLM"/>
    </source>
</evidence>
<reference evidence="2" key="1">
    <citation type="journal article" date="2019" name="Int. J. Syst. Evol. Microbiol.">
        <title>The Global Catalogue of Microorganisms (GCM) 10K type strain sequencing project: providing services to taxonomists for standard genome sequencing and annotation.</title>
        <authorList>
            <consortium name="The Broad Institute Genomics Platform"/>
            <consortium name="The Broad Institute Genome Sequencing Center for Infectious Disease"/>
            <person name="Wu L."/>
            <person name="Ma J."/>
        </authorList>
    </citation>
    <scope>NUCLEOTIDE SEQUENCE [LARGE SCALE GENOMIC DNA]</scope>
    <source>
        <strain evidence="2">CGMCC 4.7638</strain>
    </source>
</reference>
<organism evidence="1 2">
    <name type="scientific">Amycolatopsis albidoflavus</name>
    <dbReference type="NCBI Taxonomy" id="102226"/>
    <lineage>
        <taxon>Bacteria</taxon>
        <taxon>Bacillati</taxon>
        <taxon>Actinomycetota</taxon>
        <taxon>Actinomycetes</taxon>
        <taxon>Pseudonocardiales</taxon>
        <taxon>Pseudonocardiaceae</taxon>
        <taxon>Amycolatopsis</taxon>
    </lineage>
</organism>
<accession>A0ABW5HTC1</accession>
<dbReference type="EMBL" id="JBHUKQ010000004">
    <property type="protein sequence ID" value="MFD2479708.1"/>
    <property type="molecule type" value="Genomic_DNA"/>
</dbReference>
<dbReference type="Proteomes" id="UP001597542">
    <property type="component" value="Unassembled WGS sequence"/>
</dbReference>
<evidence type="ECO:0000313" key="2">
    <source>
        <dbReference type="Proteomes" id="UP001597542"/>
    </source>
</evidence>
<keyword evidence="2" id="KW-1185">Reference proteome</keyword>
<dbReference type="Gene3D" id="3.40.50.150">
    <property type="entry name" value="Vaccinia Virus protein VP39"/>
    <property type="match status" value="1"/>
</dbReference>
<protein>
    <recommendedName>
        <fullName evidence="3">Methyltransferase</fullName>
    </recommendedName>
</protein>
<name>A0ABW5HTC1_9PSEU</name>
<proteinExistence type="predicted"/>
<dbReference type="InterPro" id="IPR029063">
    <property type="entry name" value="SAM-dependent_MTases_sf"/>
</dbReference>
<sequence length="58" mass="6379">MRDALTPEVLGEFDVVTPAWLIGWTEGVTQIDEVLLRMSANLRPGGDLVILFPNPEAD</sequence>
<comment type="caution">
    <text evidence="1">The sequence shown here is derived from an EMBL/GenBank/DDBJ whole genome shotgun (WGS) entry which is preliminary data.</text>
</comment>
<dbReference type="RefSeq" id="WP_344277979.1">
    <property type="nucleotide sequence ID" value="NZ_BAAAHV010000013.1"/>
</dbReference>